<evidence type="ECO:0000256" key="2">
    <source>
        <dbReference type="SAM" id="SignalP"/>
    </source>
</evidence>
<dbReference type="EMBL" id="CAJFDH010000002">
    <property type="protein sequence ID" value="CAD5212927.1"/>
    <property type="molecule type" value="Genomic_DNA"/>
</dbReference>
<protein>
    <recommendedName>
        <fullName evidence="5">Protein quiver</fullName>
    </recommendedName>
</protein>
<organism evidence="3 4">
    <name type="scientific">Bursaphelenchus okinawaensis</name>
    <dbReference type="NCBI Taxonomy" id="465554"/>
    <lineage>
        <taxon>Eukaryota</taxon>
        <taxon>Metazoa</taxon>
        <taxon>Ecdysozoa</taxon>
        <taxon>Nematoda</taxon>
        <taxon>Chromadorea</taxon>
        <taxon>Rhabditida</taxon>
        <taxon>Tylenchina</taxon>
        <taxon>Tylenchomorpha</taxon>
        <taxon>Aphelenchoidea</taxon>
        <taxon>Aphelenchoididae</taxon>
        <taxon>Bursaphelenchus</taxon>
    </lineage>
</organism>
<reference evidence="3" key="1">
    <citation type="submission" date="2020-09" db="EMBL/GenBank/DDBJ databases">
        <authorList>
            <person name="Kikuchi T."/>
        </authorList>
    </citation>
    <scope>NUCLEOTIDE SEQUENCE</scope>
    <source>
        <strain evidence="3">SH1</strain>
    </source>
</reference>
<dbReference type="Proteomes" id="UP000783686">
    <property type="component" value="Unassembled WGS sequence"/>
</dbReference>
<keyword evidence="1" id="KW-1133">Transmembrane helix</keyword>
<accession>A0A811KC41</accession>
<feature type="transmembrane region" description="Helical" evidence="1">
    <location>
        <begin position="114"/>
        <end position="134"/>
    </location>
</feature>
<dbReference type="AlphaFoldDB" id="A0A811KC41"/>
<evidence type="ECO:0000313" key="4">
    <source>
        <dbReference type="Proteomes" id="UP000614601"/>
    </source>
</evidence>
<dbReference type="Proteomes" id="UP000614601">
    <property type="component" value="Unassembled WGS sequence"/>
</dbReference>
<comment type="caution">
    <text evidence="3">The sequence shown here is derived from an EMBL/GenBank/DDBJ whole genome shotgun (WGS) entry which is preliminary data.</text>
</comment>
<dbReference type="EMBL" id="CAJFCW020000002">
    <property type="protein sequence ID" value="CAG9098227.1"/>
    <property type="molecule type" value="Genomic_DNA"/>
</dbReference>
<keyword evidence="1" id="KW-0812">Transmembrane</keyword>
<gene>
    <name evidence="3" type="ORF">BOKJ2_LOCUS4728</name>
</gene>
<keyword evidence="4" id="KW-1185">Reference proteome</keyword>
<keyword evidence="1" id="KW-0472">Membrane</keyword>
<evidence type="ECO:0000313" key="3">
    <source>
        <dbReference type="EMBL" id="CAD5212927.1"/>
    </source>
</evidence>
<sequence length="135" mass="15396">MRFLWTILAAFISDYRTVNGLDCYGCTNKVNRSSINQESCFRDSVRDSWCMYKCQSQYTVHTDYNTTLPELQGIQRYCQDSTTPKNGTIVSKTEGIAHLNQTTCICNQPFCNKAPGLFSSFLGTAFLILIWVIVY</sequence>
<evidence type="ECO:0000256" key="1">
    <source>
        <dbReference type="SAM" id="Phobius"/>
    </source>
</evidence>
<keyword evidence="2" id="KW-0732">Signal</keyword>
<feature type="signal peptide" evidence="2">
    <location>
        <begin position="1"/>
        <end position="20"/>
    </location>
</feature>
<feature type="chain" id="PRO_5036408304" description="Protein quiver" evidence="2">
    <location>
        <begin position="21"/>
        <end position="135"/>
    </location>
</feature>
<name>A0A811KC41_9BILA</name>
<evidence type="ECO:0008006" key="5">
    <source>
        <dbReference type="Google" id="ProtNLM"/>
    </source>
</evidence>
<proteinExistence type="predicted"/>